<evidence type="ECO:0000313" key="2">
    <source>
        <dbReference type="EMBL" id="GBF99799.1"/>
    </source>
</evidence>
<dbReference type="OrthoDB" id="562086at2759"/>
<gene>
    <name evidence="2" type="ORF">Rsub_12239</name>
</gene>
<keyword evidence="3" id="KW-1185">Reference proteome</keyword>
<dbReference type="EMBL" id="BDRX01000173">
    <property type="protein sequence ID" value="GBF99799.1"/>
    <property type="molecule type" value="Genomic_DNA"/>
</dbReference>
<comment type="caution">
    <text evidence="2">The sequence shown here is derived from an EMBL/GenBank/DDBJ whole genome shotgun (WGS) entry which is preliminary data.</text>
</comment>
<name>A0A2V0PJT1_9CHLO</name>
<keyword evidence="1" id="KW-0732">Signal</keyword>
<organism evidence="2 3">
    <name type="scientific">Raphidocelis subcapitata</name>
    <dbReference type="NCBI Taxonomy" id="307507"/>
    <lineage>
        <taxon>Eukaryota</taxon>
        <taxon>Viridiplantae</taxon>
        <taxon>Chlorophyta</taxon>
        <taxon>core chlorophytes</taxon>
        <taxon>Chlorophyceae</taxon>
        <taxon>CS clade</taxon>
        <taxon>Sphaeropleales</taxon>
        <taxon>Selenastraceae</taxon>
        <taxon>Raphidocelis</taxon>
    </lineage>
</organism>
<sequence length="427" mass="45977">MAAARALAALLALVAAGSALADEPRVKPVRIVSRVRQEGPAHGAGVEAKGRSAGPMSSDYDYLDWWSDWFSPIKPEAGGKQRTTFCGETGDVDYKLPEILPLQTKVIKASWKMPDTPGEAQVRVFLDSACTVFIGSAEYADSYTTTVVEAGTKYAYLQLAKYPNIDTYWQFDIEPKHPVVNGTLTANLAVVNLGSAPSEAGVKMAVYYDDSYYGVNTSECTHMGQRTIELPKINPGKTKVFTLEGLKAPSNSGYGEAVAVLDASCMLGPEPVDAWYSSPYYYTTDKAGALLVGVQQKGQLSFMLKTTPKKPKANDTMTVKVKIMNVGDTDGPVGRVDLFLTSVSNAYVGYTVENRCNPTDFYHSFNTTGLVIKAGKSKMVKITDVPAPSEAGWWGLVAVPDAGCVNEAESSVFVQTMPFSAFEVVAP</sequence>
<dbReference type="AlphaFoldDB" id="A0A2V0PJT1"/>
<dbReference type="Proteomes" id="UP000247498">
    <property type="component" value="Unassembled WGS sequence"/>
</dbReference>
<accession>A0A2V0PJT1</accession>
<reference evidence="2 3" key="1">
    <citation type="journal article" date="2018" name="Sci. Rep.">
        <title>Raphidocelis subcapitata (=Pseudokirchneriella subcapitata) provides an insight into genome evolution and environmental adaptations in the Sphaeropleales.</title>
        <authorList>
            <person name="Suzuki S."/>
            <person name="Yamaguchi H."/>
            <person name="Nakajima N."/>
            <person name="Kawachi M."/>
        </authorList>
    </citation>
    <scope>NUCLEOTIDE SEQUENCE [LARGE SCALE GENOMIC DNA]</scope>
    <source>
        <strain evidence="2 3">NIES-35</strain>
    </source>
</reference>
<dbReference type="InParanoid" id="A0A2V0PJT1"/>
<evidence type="ECO:0000313" key="3">
    <source>
        <dbReference type="Proteomes" id="UP000247498"/>
    </source>
</evidence>
<feature type="chain" id="PRO_5015841387" description="CARDB domain-containing protein" evidence="1">
    <location>
        <begin position="22"/>
        <end position="427"/>
    </location>
</feature>
<evidence type="ECO:0008006" key="4">
    <source>
        <dbReference type="Google" id="ProtNLM"/>
    </source>
</evidence>
<proteinExistence type="predicted"/>
<protein>
    <recommendedName>
        <fullName evidence="4">CARDB domain-containing protein</fullName>
    </recommendedName>
</protein>
<evidence type="ECO:0000256" key="1">
    <source>
        <dbReference type="SAM" id="SignalP"/>
    </source>
</evidence>
<feature type="signal peptide" evidence="1">
    <location>
        <begin position="1"/>
        <end position="21"/>
    </location>
</feature>